<organism evidence="10 11">
    <name type="scientific">Methylotuvimicrobium buryatense</name>
    <name type="common">Methylomicrobium buryatense</name>
    <dbReference type="NCBI Taxonomy" id="95641"/>
    <lineage>
        <taxon>Bacteria</taxon>
        <taxon>Pseudomonadati</taxon>
        <taxon>Pseudomonadota</taxon>
        <taxon>Gammaproteobacteria</taxon>
        <taxon>Methylococcales</taxon>
        <taxon>Methylococcaceae</taxon>
        <taxon>Methylotuvimicrobium</taxon>
    </lineage>
</organism>
<dbReference type="Proteomes" id="UP000305881">
    <property type="component" value="Chromosome"/>
</dbReference>
<evidence type="ECO:0000256" key="5">
    <source>
        <dbReference type="ARBA" id="ARBA00022679"/>
    </source>
</evidence>
<dbReference type="KEGG" id="mbur:EQU24_14155"/>
<dbReference type="UniPathway" id="UPA00078"/>
<evidence type="ECO:0000313" key="10">
    <source>
        <dbReference type="EMBL" id="QCW83255.1"/>
    </source>
</evidence>
<evidence type="ECO:0000256" key="7">
    <source>
        <dbReference type="ARBA" id="ARBA00022756"/>
    </source>
</evidence>
<dbReference type="GO" id="GO:0032259">
    <property type="term" value="P:methylation"/>
    <property type="evidence" value="ECO:0007669"/>
    <property type="project" value="UniProtKB-KW"/>
</dbReference>
<evidence type="ECO:0000256" key="1">
    <source>
        <dbReference type="ARBA" id="ARBA00000852"/>
    </source>
</evidence>
<sequence length="266" mass="29298">MSAVFELDKTKLRESFGSASLSYDRVAGLQRTVGLNLLQRVAPAQLTGTVVDLGCGTGFLTKSLLDAENVERIVALDIALPMLHAARQKLGDTSRLHYVCGDAESPPLNTNSVDTVVSNLALQWCRDLTAVFCGLHRILKADGELVFSTFGPHTLCELKQAWAAVDDYHHVNEFYRETEIRRCLADAGFKEIAVQSEIYRPVYGSVLALMKELKSMGAHNVSSGRNKRLTTKQEMTSMIEAYPLNDANIGATFEVFIVSARVENND</sequence>
<dbReference type="GO" id="GO:0102130">
    <property type="term" value="F:malonyl-CoA methyltransferase activity"/>
    <property type="evidence" value="ECO:0007669"/>
    <property type="project" value="UniProtKB-EC"/>
</dbReference>
<evidence type="ECO:0000259" key="9">
    <source>
        <dbReference type="Pfam" id="PF08241"/>
    </source>
</evidence>
<dbReference type="InterPro" id="IPR013216">
    <property type="entry name" value="Methyltransf_11"/>
</dbReference>
<comment type="pathway">
    <text evidence="2 8">Cofactor biosynthesis; biotin biosynthesis.</text>
</comment>
<evidence type="ECO:0000256" key="6">
    <source>
        <dbReference type="ARBA" id="ARBA00022691"/>
    </source>
</evidence>
<evidence type="ECO:0000256" key="8">
    <source>
        <dbReference type="HAMAP-Rule" id="MF_00835"/>
    </source>
</evidence>
<dbReference type="STRING" id="675511.GCA_000341735_00218"/>
<dbReference type="InterPro" id="IPR011814">
    <property type="entry name" value="BioC"/>
</dbReference>
<keyword evidence="11" id="KW-1185">Reference proteome</keyword>
<keyword evidence="6 8" id="KW-0949">S-adenosyl-L-methionine</keyword>
<dbReference type="PANTHER" id="PTHR13090">
    <property type="entry name" value="ARGININE-HYDROXYLASE NDUFAF5, MITOCHONDRIAL"/>
    <property type="match status" value="1"/>
</dbReference>
<dbReference type="CDD" id="cd02440">
    <property type="entry name" value="AdoMet_MTases"/>
    <property type="match status" value="1"/>
</dbReference>
<dbReference type="Pfam" id="PF08241">
    <property type="entry name" value="Methyltransf_11"/>
    <property type="match status" value="1"/>
</dbReference>
<gene>
    <name evidence="8 10" type="primary">bioC</name>
    <name evidence="10" type="ORF">EQU24_14155</name>
</gene>
<evidence type="ECO:0000256" key="2">
    <source>
        <dbReference type="ARBA" id="ARBA00004746"/>
    </source>
</evidence>
<dbReference type="InterPro" id="IPR050602">
    <property type="entry name" value="Malonyl-ACP_OMT"/>
</dbReference>
<dbReference type="NCBIfam" id="TIGR02072">
    <property type="entry name" value="BioC"/>
    <property type="match status" value="1"/>
</dbReference>
<evidence type="ECO:0000313" key="11">
    <source>
        <dbReference type="Proteomes" id="UP000305881"/>
    </source>
</evidence>
<dbReference type="GO" id="GO:0010340">
    <property type="term" value="F:carboxyl-O-methyltransferase activity"/>
    <property type="evidence" value="ECO:0007669"/>
    <property type="project" value="UniProtKB-UniRule"/>
</dbReference>
<reference evidence="11" key="1">
    <citation type="journal article" date="2019" name="J. Bacteriol.">
        <title>A Mutagenic Screen Identifies a TonB-Dependent Receptor Required for the Lanthanide Metal Switch in the Type I Methanotroph 'Methylotuvimicrobium buryatense' 5GB1C.</title>
        <authorList>
            <person name="Groom J.D."/>
            <person name="Ford S.M."/>
            <person name="Pesesky M.W."/>
            <person name="Lidstrom M.E."/>
        </authorList>
    </citation>
    <scope>NUCLEOTIDE SEQUENCE [LARGE SCALE GENOMIC DNA]</scope>
    <source>
        <strain evidence="11">5GB1C</strain>
    </source>
</reference>
<evidence type="ECO:0000256" key="3">
    <source>
        <dbReference type="ARBA" id="ARBA00012327"/>
    </source>
</evidence>
<dbReference type="EC" id="2.1.1.197" evidence="3 8"/>
<keyword evidence="4 8" id="KW-0489">Methyltransferase</keyword>
<dbReference type="GO" id="GO:0008757">
    <property type="term" value="F:S-adenosylmethionine-dependent methyltransferase activity"/>
    <property type="evidence" value="ECO:0007669"/>
    <property type="project" value="InterPro"/>
</dbReference>
<accession>A0A4V1IK08</accession>
<dbReference type="Gene3D" id="3.40.50.150">
    <property type="entry name" value="Vaccinia Virus protein VP39"/>
    <property type="match status" value="1"/>
</dbReference>
<dbReference type="GO" id="GO:0009102">
    <property type="term" value="P:biotin biosynthetic process"/>
    <property type="evidence" value="ECO:0007669"/>
    <property type="project" value="UniProtKB-UniRule"/>
</dbReference>
<dbReference type="OrthoDB" id="9760689at2"/>
<keyword evidence="7 8" id="KW-0093">Biotin biosynthesis</keyword>
<evidence type="ECO:0000256" key="4">
    <source>
        <dbReference type="ARBA" id="ARBA00022603"/>
    </source>
</evidence>
<dbReference type="RefSeq" id="WP_017838876.1">
    <property type="nucleotide sequence ID" value="NZ_CP035467.1"/>
</dbReference>
<name>A0A4V1IK08_METBY</name>
<dbReference type="InterPro" id="IPR029063">
    <property type="entry name" value="SAM-dependent_MTases_sf"/>
</dbReference>
<dbReference type="PANTHER" id="PTHR13090:SF1">
    <property type="entry name" value="ARGININE-HYDROXYLASE NDUFAF5, MITOCHONDRIAL"/>
    <property type="match status" value="1"/>
</dbReference>
<comment type="function">
    <text evidence="8">Converts the free carboxyl group of a malonyl-thioester to its methyl ester by transfer of a methyl group from S-adenosyl-L-methionine (SAM). It allows to synthesize pimeloyl-ACP via the fatty acid synthetic pathway.</text>
</comment>
<comment type="catalytic activity">
    <reaction evidence="1 8">
        <text>malonyl-[ACP] + S-adenosyl-L-methionine = malonyl-[ACP] methyl ester + S-adenosyl-L-homocysteine</text>
        <dbReference type="Rhea" id="RHEA:17105"/>
        <dbReference type="Rhea" id="RHEA-COMP:9623"/>
        <dbReference type="Rhea" id="RHEA-COMP:9954"/>
        <dbReference type="ChEBI" id="CHEBI:57856"/>
        <dbReference type="ChEBI" id="CHEBI:59789"/>
        <dbReference type="ChEBI" id="CHEBI:78449"/>
        <dbReference type="ChEBI" id="CHEBI:78845"/>
        <dbReference type="EC" id="2.1.1.197"/>
    </reaction>
</comment>
<protein>
    <recommendedName>
        <fullName evidence="3 8">Malonyl-[acyl-carrier protein] O-methyltransferase</fullName>
        <shortName evidence="8">Malonyl-ACP O-methyltransferase</shortName>
        <ecNumber evidence="3 8">2.1.1.197</ecNumber>
    </recommendedName>
    <alternativeName>
        <fullName evidence="8">Biotin synthesis protein BioC</fullName>
    </alternativeName>
</protein>
<keyword evidence="5 8" id="KW-0808">Transferase</keyword>
<proteinExistence type="inferred from homology"/>
<feature type="domain" description="Methyltransferase type 11" evidence="9">
    <location>
        <begin position="51"/>
        <end position="147"/>
    </location>
</feature>
<comment type="similarity">
    <text evidence="8">Belongs to the methyltransferase superfamily.</text>
</comment>
<dbReference type="SUPFAM" id="SSF53335">
    <property type="entry name" value="S-adenosyl-L-methionine-dependent methyltransferases"/>
    <property type="match status" value="1"/>
</dbReference>
<dbReference type="EMBL" id="CP035467">
    <property type="protein sequence ID" value="QCW83255.1"/>
    <property type="molecule type" value="Genomic_DNA"/>
</dbReference>
<dbReference type="AlphaFoldDB" id="A0A4V1IK08"/>
<dbReference type="HAMAP" id="MF_00835">
    <property type="entry name" value="BioC"/>
    <property type="match status" value="1"/>
</dbReference>